<name>A0ABS0BV57_9GAMM</name>
<keyword evidence="5" id="KW-0812">Transmembrane</keyword>
<comment type="subcellular location">
    <subcellularLocation>
        <location evidence="1">Cell outer membrane</location>
    </subcellularLocation>
</comment>
<protein>
    <submittedName>
        <fullName evidence="8">TolC family protein</fullName>
    </submittedName>
</protein>
<proteinExistence type="inferred from homology"/>
<dbReference type="SUPFAM" id="SSF56954">
    <property type="entry name" value="Outer membrane efflux proteins (OEP)"/>
    <property type="match status" value="1"/>
</dbReference>
<dbReference type="Gene3D" id="1.20.1600.10">
    <property type="entry name" value="Outer membrane efflux proteins (OEP)"/>
    <property type="match status" value="1"/>
</dbReference>
<organism evidence="8 9">
    <name type="scientific">Thiomicrorhabdus heinhorstiae</name>
    <dbReference type="NCBI Taxonomy" id="2748010"/>
    <lineage>
        <taxon>Bacteria</taxon>
        <taxon>Pseudomonadati</taxon>
        <taxon>Pseudomonadota</taxon>
        <taxon>Gammaproteobacteria</taxon>
        <taxon>Thiotrichales</taxon>
        <taxon>Piscirickettsiaceae</taxon>
        <taxon>Thiomicrorhabdus</taxon>
    </lineage>
</organism>
<dbReference type="InterPro" id="IPR003423">
    <property type="entry name" value="OMP_efflux"/>
</dbReference>
<keyword evidence="4" id="KW-1134">Transmembrane beta strand</keyword>
<reference evidence="8 9" key="1">
    <citation type="submission" date="2020-11" db="EMBL/GenBank/DDBJ databases">
        <title>Sulfur oxidizing isolate from Hospital Hole Sinkhole.</title>
        <authorList>
            <person name="Scott K.M."/>
        </authorList>
    </citation>
    <scope>NUCLEOTIDE SEQUENCE [LARGE SCALE GENOMIC DNA]</scope>
    <source>
        <strain evidence="8 9">HH1</strain>
    </source>
</reference>
<keyword evidence="7" id="KW-0998">Cell outer membrane</keyword>
<dbReference type="RefSeq" id="WP_185977857.1">
    <property type="nucleotide sequence ID" value="NZ_JACBGI020000006.1"/>
</dbReference>
<evidence type="ECO:0000313" key="8">
    <source>
        <dbReference type="EMBL" id="MBF6057708.1"/>
    </source>
</evidence>
<accession>A0ABS0BV57</accession>
<dbReference type="Pfam" id="PF02321">
    <property type="entry name" value="OEP"/>
    <property type="match status" value="2"/>
</dbReference>
<evidence type="ECO:0000256" key="6">
    <source>
        <dbReference type="ARBA" id="ARBA00023136"/>
    </source>
</evidence>
<evidence type="ECO:0000256" key="5">
    <source>
        <dbReference type="ARBA" id="ARBA00022692"/>
    </source>
</evidence>
<evidence type="ECO:0000256" key="7">
    <source>
        <dbReference type="ARBA" id="ARBA00023237"/>
    </source>
</evidence>
<keyword evidence="6" id="KW-0472">Membrane</keyword>
<dbReference type="InterPro" id="IPR051906">
    <property type="entry name" value="TolC-like"/>
</dbReference>
<dbReference type="PANTHER" id="PTHR30026:SF20">
    <property type="entry name" value="OUTER MEMBRANE PROTEIN TOLC"/>
    <property type="match status" value="1"/>
</dbReference>
<evidence type="ECO:0000256" key="4">
    <source>
        <dbReference type="ARBA" id="ARBA00022452"/>
    </source>
</evidence>
<evidence type="ECO:0000256" key="2">
    <source>
        <dbReference type="ARBA" id="ARBA00007613"/>
    </source>
</evidence>
<comment type="caution">
    <text evidence="8">The sequence shown here is derived from an EMBL/GenBank/DDBJ whole genome shotgun (WGS) entry which is preliminary data.</text>
</comment>
<evidence type="ECO:0000256" key="1">
    <source>
        <dbReference type="ARBA" id="ARBA00004442"/>
    </source>
</evidence>
<evidence type="ECO:0000313" key="9">
    <source>
        <dbReference type="Proteomes" id="UP001193680"/>
    </source>
</evidence>
<dbReference type="PANTHER" id="PTHR30026">
    <property type="entry name" value="OUTER MEMBRANE PROTEIN TOLC"/>
    <property type="match status" value="1"/>
</dbReference>
<gene>
    <name evidence="8" type="ORF">H8792_005080</name>
</gene>
<evidence type="ECO:0000256" key="3">
    <source>
        <dbReference type="ARBA" id="ARBA00022448"/>
    </source>
</evidence>
<dbReference type="Proteomes" id="UP001193680">
    <property type="component" value="Unassembled WGS sequence"/>
</dbReference>
<comment type="similarity">
    <text evidence="2">Belongs to the outer membrane factor (OMF) (TC 1.B.17) family.</text>
</comment>
<keyword evidence="9" id="KW-1185">Reference proteome</keyword>
<dbReference type="EMBL" id="JACBGI020000006">
    <property type="protein sequence ID" value="MBF6057708.1"/>
    <property type="molecule type" value="Genomic_DNA"/>
</dbReference>
<sequence length="456" mass="52033">MFTKHALFKSIFPKPVLLHVSLMLAGLLYAFGVSAQPLKLQQLFDIATQNNPELSYLQANQDLSLAKYQESEALLKPQVRLISEFSYAWMEMNNFPRFANQVAVSYPLYDPMLQDSKLIASTQYDIEIDLLEAGRQKAWLQVSQQYFNYWKQQAALHYLEQEKDYLYELLFQVESRLELGMQDLDDMAKVQSRIDRNRSQRIEAQKRLALLKNNLREVLGINDRPDIEVEALAKPAIPQQAPLFVTDLLEDSLSKQQLDGLIQSQDQQWQRLVLGNPLVEALQKQWQAAQQKIHQKQQVLTPKVEAFGALVYNESDRNFYDDMRGFRGGVRINAPLYLGGQASAEVAQARAEADKIAALQRKQENALITMAMNAWLELQSAYENYDVQQQALKTARCTLEAIEQALISGSSDIIELLEAQKAVYQAQSALPDTEAEIGLQRIKFYWAIGRLNPGIT</sequence>
<keyword evidence="3" id="KW-0813">Transport</keyword>